<dbReference type="Pfam" id="PF06841">
    <property type="entry name" value="Phage_T4_gp19"/>
    <property type="match status" value="1"/>
</dbReference>
<keyword evidence="1" id="KW-0812">Transmembrane</keyword>
<dbReference type="RefSeq" id="WP_284101772.1">
    <property type="nucleotide sequence ID" value="NZ_JARRAF010000019.1"/>
</dbReference>
<keyword evidence="1" id="KW-0472">Membrane</keyword>
<keyword evidence="1" id="KW-1133">Transmembrane helix</keyword>
<organism evidence="2 3">
    <name type="scientific">Parachitinimonas caeni</name>
    <dbReference type="NCBI Taxonomy" id="3031301"/>
    <lineage>
        <taxon>Bacteria</taxon>
        <taxon>Pseudomonadati</taxon>
        <taxon>Pseudomonadota</taxon>
        <taxon>Betaproteobacteria</taxon>
        <taxon>Neisseriales</taxon>
        <taxon>Chitinibacteraceae</taxon>
        <taxon>Parachitinimonas</taxon>
    </lineage>
</organism>
<protein>
    <submittedName>
        <fullName evidence="2">Phage tail protein</fullName>
    </submittedName>
</protein>
<dbReference type="EMBL" id="JARRAF010000019">
    <property type="protein sequence ID" value="MDK2125462.1"/>
    <property type="molecule type" value="Genomic_DNA"/>
</dbReference>
<keyword evidence="3" id="KW-1185">Reference proteome</keyword>
<reference evidence="2" key="1">
    <citation type="submission" date="2023-03" db="EMBL/GenBank/DDBJ databases">
        <title>Chitinimonas shenzhenensis gen. nov., sp. nov., a novel member of family Burkholderiaceae isolated from activated sludge collected in Shen Zhen, China.</title>
        <authorList>
            <person name="Wang X."/>
        </authorList>
    </citation>
    <scope>NUCLEOTIDE SEQUENCE</scope>
    <source>
        <strain evidence="2">DQS-5</strain>
    </source>
</reference>
<accession>A0ABT7DZH9</accession>
<name>A0ABT7DZH9_9NEIS</name>
<evidence type="ECO:0000256" key="1">
    <source>
        <dbReference type="SAM" id="Phobius"/>
    </source>
</evidence>
<evidence type="ECO:0000313" key="3">
    <source>
        <dbReference type="Proteomes" id="UP001172778"/>
    </source>
</evidence>
<sequence>MAKSKSRHEAALALRFRFAVFITVGGVPMLTDLRFQSVDGLDLSRGISWQNSQPFLLKDTQVKTLSLKRGVTSILNGDLSALNVANAGQVALWQDRLVACDLLVVNLNRINVPQAAWLISNAVLKHLSWGSMEGDANEVLIEKMSFDYTQIRPFVL</sequence>
<proteinExistence type="predicted"/>
<evidence type="ECO:0000313" key="2">
    <source>
        <dbReference type="EMBL" id="MDK2125462.1"/>
    </source>
</evidence>
<comment type="caution">
    <text evidence="2">The sequence shown here is derived from an EMBL/GenBank/DDBJ whole genome shotgun (WGS) entry which is preliminary data.</text>
</comment>
<dbReference type="Proteomes" id="UP001172778">
    <property type="component" value="Unassembled WGS sequence"/>
</dbReference>
<feature type="transmembrane region" description="Helical" evidence="1">
    <location>
        <begin position="12"/>
        <end position="31"/>
    </location>
</feature>
<dbReference type="InterPro" id="IPR010667">
    <property type="entry name" value="Phage_T4_Gp19"/>
</dbReference>
<gene>
    <name evidence="2" type="ORF">PZA18_15515</name>
</gene>